<keyword evidence="4 11" id="KW-0378">Hydrolase</keyword>
<dbReference type="GO" id="GO:0031143">
    <property type="term" value="C:pseudopodium"/>
    <property type="evidence" value="ECO:0007669"/>
    <property type="project" value="UniProtKB-SubCell"/>
</dbReference>
<dbReference type="GO" id="GO:0097723">
    <property type="term" value="P:amoeboid sperm motility"/>
    <property type="evidence" value="ECO:0007669"/>
    <property type="project" value="UniProtKB-ARBA"/>
</dbReference>
<comment type="catalytic activity">
    <reaction evidence="9 11">
        <text>O-phospho-L-threonyl-[protein] + H2O = L-threonyl-[protein] + phosphate</text>
        <dbReference type="Rhea" id="RHEA:47004"/>
        <dbReference type="Rhea" id="RHEA-COMP:11060"/>
        <dbReference type="Rhea" id="RHEA-COMP:11605"/>
        <dbReference type="ChEBI" id="CHEBI:15377"/>
        <dbReference type="ChEBI" id="CHEBI:30013"/>
        <dbReference type="ChEBI" id="CHEBI:43474"/>
        <dbReference type="ChEBI" id="CHEBI:61977"/>
        <dbReference type="EC" id="3.1.3.16"/>
    </reaction>
</comment>
<organism evidence="13 14">
    <name type="scientific">Drosophila guanche</name>
    <name type="common">Fruit fly</name>
    <dbReference type="NCBI Taxonomy" id="7266"/>
    <lineage>
        <taxon>Eukaryota</taxon>
        <taxon>Metazoa</taxon>
        <taxon>Ecdysozoa</taxon>
        <taxon>Arthropoda</taxon>
        <taxon>Hexapoda</taxon>
        <taxon>Insecta</taxon>
        <taxon>Pterygota</taxon>
        <taxon>Neoptera</taxon>
        <taxon>Endopterygota</taxon>
        <taxon>Diptera</taxon>
        <taxon>Brachycera</taxon>
        <taxon>Muscomorpha</taxon>
        <taxon>Ephydroidea</taxon>
        <taxon>Drosophilidae</taxon>
        <taxon>Drosophila</taxon>
        <taxon>Sophophora</taxon>
    </lineage>
</organism>
<comment type="similarity">
    <text evidence="2 11">Belongs to the PPP phosphatase family.</text>
</comment>
<evidence type="ECO:0000256" key="9">
    <source>
        <dbReference type="ARBA" id="ARBA00048336"/>
    </source>
</evidence>
<dbReference type="PANTHER" id="PTHR11668:SF300">
    <property type="entry name" value="SERINE_THREONINE-PROTEIN PHOSPHATASE"/>
    <property type="match status" value="1"/>
</dbReference>
<dbReference type="PANTHER" id="PTHR11668">
    <property type="entry name" value="SERINE/THREONINE PROTEIN PHOSPHATASE"/>
    <property type="match status" value="1"/>
</dbReference>
<dbReference type="GO" id="GO:0004722">
    <property type="term" value="F:protein serine/threonine phosphatase activity"/>
    <property type="evidence" value="ECO:0007669"/>
    <property type="project" value="UniProtKB-EC"/>
</dbReference>
<dbReference type="InterPro" id="IPR004843">
    <property type="entry name" value="Calcineurin-like_PHP"/>
</dbReference>
<feature type="domain" description="Serine/threonine specific protein phosphatases" evidence="12">
    <location>
        <begin position="119"/>
        <end position="124"/>
    </location>
</feature>
<proteinExistence type="inferred from homology"/>
<dbReference type="GO" id="GO:0005634">
    <property type="term" value="C:nucleus"/>
    <property type="evidence" value="ECO:0007669"/>
    <property type="project" value="TreeGrafter"/>
</dbReference>
<name>A0A3B0J2L7_DROGU</name>
<evidence type="ECO:0000256" key="2">
    <source>
        <dbReference type="ARBA" id="ARBA00008294"/>
    </source>
</evidence>
<dbReference type="Pfam" id="PF00149">
    <property type="entry name" value="Metallophos"/>
    <property type="match status" value="1"/>
</dbReference>
<evidence type="ECO:0000313" key="13">
    <source>
        <dbReference type="EMBL" id="SPP75415.1"/>
    </source>
</evidence>
<evidence type="ECO:0000256" key="7">
    <source>
        <dbReference type="ARBA" id="ARBA00037818"/>
    </source>
</evidence>
<evidence type="ECO:0000256" key="8">
    <source>
        <dbReference type="ARBA" id="ARBA00047761"/>
    </source>
</evidence>
<dbReference type="AlphaFoldDB" id="A0A3B0J2L7"/>
<dbReference type="GO" id="GO:0031272">
    <property type="term" value="P:regulation of pseudopodium assembly"/>
    <property type="evidence" value="ECO:0007669"/>
    <property type="project" value="UniProtKB-ARBA"/>
</dbReference>
<keyword evidence="5" id="KW-0904">Protein phosphatase</keyword>
<dbReference type="STRING" id="7266.A0A3B0J2L7"/>
<protein>
    <recommendedName>
        <fullName evidence="11">Serine/threonine-protein phosphatase</fullName>
        <ecNumber evidence="11">3.1.3.16</ecNumber>
    </recommendedName>
</protein>
<dbReference type="SUPFAM" id="SSF56300">
    <property type="entry name" value="Metallo-dependent phosphatases"/>
    <property type="match status" value="1"/>
</dbReference>
<dbReference type="InterPro" id="IPR006186">
    <property type="entry name" value="Ser/Thr-sp_prot-phosphatase"/>
</dbReference>
<comment type="function">
    <text evidence="10">Probable phosphatase which plays a redundant role with gsp-4 in spermatogenesis by regulating sister chromatid segregation during meiosis. In addition, involved in sperm motility by controlling the dynamic disassembly of major sperm proteins (MSP) in the spermatozoan pseudopodium.</text>
</comment>
<comment type="subcellular location">
    <subcellularLocation>
        <location evidence="7">Cell projection</location>
        <location evidence="7">Pseudopodium</location>
    </subcellularLocation>
</comment>
<evidence type="ECO:0000256" key="4">
    <source>
        <dbReference type="ARBA" id="ARBA00022801"/>
    </source>
</evidence>
<dbReference type="FunFam" id="3.60.21.10:FF:000026">
    <property type="entry name" value="Serine/threonine-protein phosphatase"/>
    <property type="match status" value="1"/>
</dbReference>
<evidence type="ECO:0000256" key="1">
    <source>
        <dbReference type="ARBA" id="ARBA00001936"/>
    </source>
</evidence>
<keyword evidence="14" id="KW-1185">Reference proteome</keyword>
<dbReference type="InterPro" id="IPR029052">
    <property type="entry name" value="Metallo-depent_PP-like"/>
</dbReference>
<dbReference type="GO" id="GO:0018991">
    <property type="term" value="P:egg-laying behavior"/>
    <property type="evidence" value="ECO:0007669"/>
    <property type="project" value="UniProtKB-ARBA"/>
</dbReference>
<dbReference type="InterPro" id="IPR050341">
    <property type="entry name" value="PP1_catalytic_subunit"/>
</dbReference>
<evidence type="ECO:0000256" key="6">
    <source>
        <dbReference type="ARBA" id="ARBA00023211"/>
    </source>
</evidence>
<evidence type="ECO:0000256" key="11">
    <source>
        <dbReference type="RuleBase" id="RU004273"/>
    </source>
</evidence>
<dbReference type="PROSITE" id="PS00125">
    <property type="entry name" value="SER_THR_PHOSPHATASE"/>
    <property type="match status" value="1"/>
</dbReference>
<gene>
    <name evidence="13" type="ORF">DGUA_6G003217</name>
</gene>
<evidence type="ECO:0000259" key="12">
    <source>
        <dbReference type="PROSITE" id="PS00125"/>
    </source>
</evidence>
<dbReference type="Gene3D" id="3.60.21.10">
    <property type="match status" value="1"/>
</dbReference>
<dbReference type="EMBL" id="OUUW01000001">
    <property type="protein sequence ID" value="SPP75415.1"/>
    <property type="molecule type" value="Genomic_DNA"/>
</dbReference>
<dbReference type="OrthoDB" id="7880081at2759"/>
<accession>A0A3B0J2L7</accession>
<comment type="catalytic activity">
    <reaction evidence="8">
        <text>O-phospho-L-seryl-[protein] + H2O = L-seryl-[protein] + phosphate</text>
        <dbReference type="Rhea" id="RHEA:20629"/>
        <dbReference type="Rhea" id="RHEA-COMP:9863"/>
        <dbReference type="Rhea" id="RHEA-COMP:11604"/>
        <dbReference type="ChEBI" id="CHEBI:15377"/>
        <dbReference type="ChEBI" id="CHEBI:29999"/>
        <dbReference type="ChEBI" id="CHEBI:43474"/>
        <dbReference type="ChEBI" id="CHEBI:83421"/>
        <dbReference type="EC" id="3.1.3.16"/>
    </reaction>
</comment>
<comment type="cofactor">
    <cofactor evidence="1">
        <name>Mn(2+)</name>
        <dbReference type="ChEBI" id="CHEBI:29035"/>
    </cofactor>
</comment>
<evidence type="ECO:0000256" key="10">
    <source>
        <dbReference type="ARBA" id="ARBA00054219"/>
    </source>
</evidence>
<dbReference type="PRINTS" id="PR00114">
    <property type="entry name" value="STPHPHTASE"/>
</dbReference>
<dbReference type="GO" id="GO:0007060">
    <property type="term" value="P:male meiosis chromosome segregation"/>
    <property type="evidence" value="ECO:0007669"/>
    <property type="project" value="UniProtKB-ARBA"/>
</dbReference>
<keyword evidence="6" id="KW-0464">Manganese</keyword>
<dbReference type="EC" id="3.1.3.16" evidence="11"/>
<evidence type="ECO:0000256" key="3">
    <source>
        <dbReference type="ARBA" id="ARBA00022723"/>
    </source>
</evidence>
<dbReference type="GO" id="GO:0046872">
    <property type="term" value="F:metal ion binding"/>
    <property type="evidence" value="ECO:0007669"/>
    <property type="project" value="UniProtKB-KW"/>
</dbReference>
<keyword evidence="3" id="KW-0479">Metal-binding</keyword>
<dbReference type="SMART" id="SM00156">
    <property type="entry name" value="PP2Ac"/>
    <property type="match status" value="1"/>
</dbReference>
<evidence type="ECO:0000256" key="5">
    <source>
        <dbReference type="ARBA" id="ARBA00022912"/>
    </source>
</evidence>
<reference evidence="14" key="1">
    <citation type="submission" date="2018-01" db="EMBL/GenBank/DDBJ databases">
        <authorList>
            <person name="Alioto T."/>
            <person name="Alioto T."/>
        </authorList>
    </citation>
    <scope>NUCLEOTIDE SEQUENCE [LARGE SCALE GENOMIC DNA]</scope>
</reference>
<dbReference type="GO" id="GO:0005737">
    <property type="term" value="C:cytoplasm"/>
    <property type="evidence" value="ECO:0007669"/>
    <property type="project" value="TreeGrafter"/>
</dbReference>
<evidence type="ECO:0000313" key="14">
    <source>
        <dbReference type="Proteomes" id="UP000268350"/>
    </source>
</evidence>
<sequence length="349" mass="39899">MSLFCSKPNIEDMIRVLLSRRRLSGSLISGEDITSVCLLVRSVFLQEDMCLRVAAPVCVVGDLHGQFEDLLRILNNSGHPPQQRYLFLGDYVDRGHNSVETITLLFCYKVCYPEHIFLLRGNHESEVLNRVYGFFDECKRRYTIKLWKTFVDCYNCMPVAAIVSGRVFCCHGGLSPHLRTIEQINQLPRPTEIPHQGLLCDLLWSDPHLKSYGWTHNKRGVSVSFGRDMVERFLNRNDFDLICRAHQVVEDGYEFFAKRQLVTVFSAPNYCGIFENAGATMMVAENLTISFDIYPAKKDKRSTPQVHTSKSMQLGPRESANVFKAAMNRINDRIKRTAPNPPQNVNIDT</sequence>
<dbReference type="Proteomes" id="UP000268350">
    <property type="component" value="Unassembled WGS sequence"/>
</dbReference>
<dbReference type="OMA" id="YCGIFEN"/>